<dbReference type="SUPFAM" id="SSF52343">
    <property type="entry name" value="Ferredoxin reductase-like, C-terminal NADP-linked domain"/>
    <property type="match status" value="1"/>
</dbReference>
<proteinExistence type="predicted"/>
<dbReference type="InterPro" id="IPR005302">
    <property type="entry name" value="MoCF_Sase_C"/>
</dbReference>
<dbReference type="InterPro" id="IPR001041">
    <property type="entry name" value="2Fe-2S_ferredoxin-type"/>
</dbReference>
<gene>
    <name evidence="4" type="ORF">DESUT3_24430</name>
</gene>
<dbReference type="InterPro" id="IPR001433">
    <property type="entry name" value="OxRdtase_FAD/NAD-bd"/>
</dbReference>
<reference evidence="4 5" key="2">
    <citation type="journal article" date="2021" name="Int. J. Syst. Evol. Microbiol.">
        <title>Isolation and Polyphasic Characterization of Desulfuromonas versatilis sp. Nov., an Electrogenic Bacteria Capable of Versatile Metabolism Isolated from a Graphene Oxide-Reducing Enrichment Culture.</title>
        <authorList>
            <person name="Xie L."/>
            <person name="Yoshida N."/>
            <person name="Ishii S."/>
            <person name="Meng L."/>
        </authorList>
    </citation>
    <scope>NUCLEOTIDE SEQUENCE [LARGE SCALE GENOMIC DNA]</scope>
    <source>
        <strain evidence="4 5">NIT-T3</strain>
    </source>
</reference>
<dbReference type="EMBL" id="AP024355">
    <property type="protein sequence ID" value="BCR05374.1"/>
    <property type="molecule type" value="Genomic_DNA"/>
</dbReference>
<organism evidence="4 5">
    <name type="scientific">Desulfuromonas versatilis</name>
    <dbReference type="NCBI Taxonomy" id="2802975"/>
    <lineage>
        <taxon>Bacteria</taxon>
        <taxon>Pseudomonadati</taxon>
        <taxon>Thermodesulfobacteriota</taxon>
        <taxon>Desulfuromonadia</taxon>
        <taxon>Desulfuromonadales</taxon>
        <taxon>Desulfuromonadaceae</taxon>
        <taxon>Desulfuromonas</taxon>
    </lineage>
</organism>
<evidence type="ECO:0000259" key="3">
    <source>
        <dbReference type="PROSITE" id="PS51384"/>
    </source>
</evidence>
<accession>A0ABM8HXW8</accession>
<dbReference type="PROSITE" id="PS51384">
    <property type="entry name" value="FAD_FR"/>
    <property type="match status" value="1"/>
</dbReference>
<dbReference type="RefSeq" id="WP_221248802.1">
    <property type="nucleotide sequence ID" value="NZ_AP024355.1"/>
</dbReference>
<evidence type="ECO:0000313" key="4">
    <source>
        <dbReference type="EMBL" id="BCR05374.1"/>
    </source>
</evidence>
<dbReference type="Proteomes" id="UP001319827">
    <property type="component" value="Chromosome"/>
</dbReference>
<dbReference type="Gene3D" id="3.40.50.80">
    <property type="entry name" value="Nucleotide-binding domain of ferredoxin-NADP reductase (FNR) module"/>
    <property type="match status" value="1"/>
</dbReference>
<dbReference type="CDD" id="cd00207">
    <property type="entry name" value="fer2"/>
    <property type="match status" value="1"/>
</dbReference>
<dbReference type="InterPro" id="IPR017938">
    <property type="entry name" value="Riboflavin_synthase-like_b-brl"/>
</dbReference>
<feature type="domain" description="MOSC" evidence="2">
    <location>
        <begin position="28"/>
        <end position="163"/>
    </location>
</feature>
<dbReference type="Gene3D" id="3.10.20.30">
    <property type="match status" value="1"/>
</dbReference>
<feature type="domain" description="FAD-binding FR-type" evidence="3">
    <location>
        <begin position="228"/>
        <end position="340"/>
    </location>
</feature>
<keyword evidence="5" id="KW-1185">Reference proteome</keyword>
<dbReference type="InterPro" id="IPR052353">
    <property type="entry name" value="Benzoxazolinone_Detox_Enz"/>
</dbReference>
<dbReference type="SUPFAM" id="SSF54292">
    <property type="entry name" value="2Fe-2S ferredoxin-like"/>
    <property type="match status" value="1"/>
</dbReference>
<dbReference type="PANTHER" id="PTHR30212">
    <property type="entry name" value="PROTEIN YIIM"/>
    <property type="match status" value="1"/>
</dbReference>
<dbReference type="Gene3D" id="2.40.30.10">
    <property type="entry name" value="Translation factors"/>
    <property type="match status" value="1"/>
</dbReference>
<dbReference type="InterPro" id="IPR012675">
    <property type="entry name" value="Beta-grasp_dom_sf"/>
</dbReference>
<evidence type="ECO:0000259" key="1">
    <source>
        <dbReference type="PROSITE" id="PS51085"/>
    </source>
</evidence>
<dbReference type="Pfam" id="PF00111">
    <property type="entry name" value="Fer2"/>
    <property type="match status" value="1"/>
</dbReference>
<name>A0ABM8HXW8_9BACT</name>
<dbReference type="PANTHER" id="PTHR30212:SF2">
    <property type="entry name" value="PROTEIN YIIM"/>
    <property type="match status" value="1"/>
</dbReference>
<dbReference type="PRINTS" id="PR00406">
    <property type="entry name" value="CYTB5RDTASE"/>
</dbReference>
<dbReference type="PROSITE" id="PS51085">
    <property type="entry name" value="2FE2S_FER_2"/>
    <property type="match status" value="1"/>
</dbReference>
<evidence type="ECO:0000313" key="5">
    <source>
        <dbReference type="Proteomes" id="UP001319827"/>
    </source>
</evidence>
<protein>
    <submittedName>
        <fullName evidence="4">Sulfurase</fullName>
    </submittedName>
</protein>
<sequence length="583" mass="65306">MKLLSVNVSKPKTIAYDGKSVTSGIFKESVAGRVMVRKLNLEGDGQADLTVHGGVDKAVYVYDLASYHYWERELGRADLAYGQFGENLTVEGLPDDQVHIGDVFRIGEALLEVSQPRVPCFKLEIKMEMPGFSRQFLASGRLGFYFRVLEEGMVGAGDTIERVKPGPEQMSVRETAHLLYFDYDNLDRLHRALRIPALSQGWRDAFAELIGTSEGAPKKPRAAARAWQGFRTFVVDKKVPESRDITSFYIIPEDRVPLPVYLPGQYLTFKLAIPGWPRPVIRTYSLSDGPCHEGYYRVTIKREPPPVDPSIASGSHYFHDQVEPGARLSVAAPRGDFYLDPAEETPVVLLSGGVGLTPMISMLNAIVHVGKTRPVWFVHGTRNGLHHAMCKHMRQLAAENDNVRVHICYSRPRPDDIKGLDYDSSGHVSVKLLKRLLPNREMDFFLCGPPPFMKSLFQDLRAWGVPEGRIRYELFGPASLLTEGTRIPLRKPKPASGAADFEVVFLKSGVTARWDPDYDNLLDFAEDQGIFPEFDCRSGICQTCMHELLEGEVDYVVEPLDPPYPGRVLLCCARPRTDLVIDV</sequence>
<dbReference type="Pfam" id="PF00175">
    <property type="entry name" value="NAD_binding_1"/>
    <property type="match status" value="1"/>
</dbReference>
<dbReference type="InterPro" id="IPR039261">
    <property type="entry name" value="FNR_nucleotide-bd"/>
</dbReference>
<dbReference type="Pfam" id="PF03475">
    <property type="entry name" value="YiiM_3-alpha"/>
    <property type="match status" value="1"/>
</dbReference>
<dbReference type="InterPro" id="IPR011037">
    <property type="entry name" value="Pyrv_Knase-like_insert_dom_sf"/>
</dbReference>
<reference evidence="4 5" key="1">
    <citation type="journal article" date="2016" name="C (Basel)">
        <title>Selective Growth of and Electricity Production by Marine Exoelectrogenic Bacteria in Self-Aggregated Hydrogel of Microbially Reduced Graphene Oxide.</title>
        <authorList>
            <person name="Yoshida N."/>
            <person name="Goto Y."/>
            <person name="Miyata Y."/>
        </authorList>
    </citation>
    <scope>NUCLEOTIDE SEQUENCE [LARGE SCALE GENOMIC DNA]</scope>
    <source>
        <strain evidence="4 5">NIT-T3</strain>
    </source>
</reference>
<dbReference type="InterPro" id="IPR005163">
    <property type="entry name" value="Tri_helical_YiiM-like"/>
</dbReference>
<dbReference type="PROSITE" id="PS51340">
    <property type="entry name" value="MOSC"/>
    <property type="match status" value="1"/>
</dbReference>
<dbReference type="InterPro" id="IPR017927">
    <property type="entry name" value="FAD-bd_FR_type"/>
</dbReference>
<dbReference type="CDD" id="cd06184">
    <property type="entry name" value="flavohem_like_fad_nad_binding"/>
    <property type="match status" value="1"/>
</dbReference>
<feature type="domain" description="2Fe-2S ferredoxin-type" evidence="1">
    <location>
        <begin position="501"/>
        <end position="583"/>
    </location>
</feature>
<dbReference type="Gene3D" id="2.40.33.20">
    <property type="entry name" value="PK beta-barrel domain-like"/>
    <property type="match status" value="1"/>
</dbReference>
<dbReference type="SUPFAM" id="SSF50800">
    <property type="entry name" value="PK beta-barrel domain-like"/>
    <property type="match status" value="1"/>
</dbReference>
<dbReference type="Pfam" id="PF03473">
    <property type="entry name" value="MOSC"/>
    <property type="match status" value="1"/>
</dbReference>
<evidence type="ECO:0000259" key="2">
    <source>
        <dbReference type="PROSITE" id="PS51340"/>
    </source>
</evidence>
<dbReference type="SUPFAM" id="SSF63380">
    <property type="entry name" value="Riboflavin synthase domain-like"/>
    <property type="match status" value="1"/>
</dbReference>
<dbReference type="InterPro" id="IPR036010">
    <property type="entry name" value="2Fe-2S_ferredoxin-like_sf"/>
</dbReference>